<gene>
    <name evidence="4" type="ORF">EVOR1521_LOCUS14849</name>
</gene>
<dbReference type="CDD" id="cd02440">
    <property type="entry name" value="AdoMet_MTases"/>
    <property type="match status" value="1"/>
</dbReference>
<reference evidence="4" key="1">
    <citation type="submission" date="2023-08" db="EMBL/GenBank/DDBJ databases">
        <authorList>
            <person name="Chen Y."/>
            <person name="Shah S."/>
            <person name="Dougan E. K."/>
            <person name="Thang M."/>
            <person name="Chan C."/>
        </authorList>
    </citation>
    <scope>NUCLEOTIDE SEQUENCE</scope>
</reference>
<name>A0AA36N1X7_9DINO</name>
<evidence type="ECO:0000256" key="1">
    <source>
        <dbReference type="ARBA" id="ARBA00022679"/>
    </source>
</evidence>
<dbReference type="Gene3D" id="3.40.50.150">
    <property type="entry name" value="Vaccinia Virus protein VP39"/>
    <property type="match status" value="1"/>
</dbReference>
<keyword evidence="5" id="KW-1185">Reference proteome</keyword>
<keyword evidence="1" id="KW-0808">Transferase</keyword>
<feature type="domain" description="TRM5/TYW2-like methyltransferase" evidence="3">
    <location>
        <begin position="60"/>
        <end position="225"/>
    </location>
</feature>
<evidence type="ECO:0000313" key="5">
    <source>
        <dbReference type="Proteomes" id="UP001178507"/>
    </source>
</evidence>
<dbReference type="InterPro" id="IPR029063">
    <property type="entry name" value="SAM-dependent_MTases_sf"/>
</dbReference>
<dbReference type="Pfam" id="PF02475">
    <property type="entry name" value="TRM5-TYW2_MTfase"/>
    <property type="match status" value="1"/>
</dbReference>
<evidence type="ECO:0000313" key="4">
    <source>
        <dbReference type="EMBL" id="CAJ1389174.1"/>
    </source>
</evidence>
<evidence type="ECO:0000256" key="2">
    <source>
        <dbReference type="ARBA" id="ARBA00022691"/>
    </source>
</evidence>
<accession>A0AA36N1X7</accession>
<comment type="caution">
    <text evidence="4">The sequence shown here is derived from an EMBL/GenBank/DDBJ whole genome shotgun (WGS) entry which is preliminary data.</text>
</comment>
<organism evidence="4 5">
    <name type="scientific">Effrenium voratum</name>
    <dbReference type="NCBI Taxonomy" id="2562239"/>
    <lineage>
        <taxon>Eukaryota</taxon>
        <taxon>Sar</taxon>
        <taxon>Alveolata</taxon>
        <taxon>Dinophyceae</taxon>
        <taxon>Suessiales</taxon>
        <taxon>Symbiodiniaceae</taxon>
        <taxon>Effrenium</taxon>
    </lineage>
</organism>
<dbReference type="AlphaFoldDB" id="A0AA36N1X7"/>
<dbReference type="InterPro" id="IPR056743">
    <property type="entry name" value="TRM5-TYW2-like_MTfase"/>
</dbReference>
<dbReference type="GO" id="GO:0016740">
    <property type="term" value="F:transferase activity"/>
    <property type="evidence" value="ECO:0007669"/>
    <property type="project" value="UniProtKB-KW"/>
</dbReference>
<protein>
    <recommendedName>
        <fullName evidence="3">TRM5/TYW2-like methyltransferase domain-containing protein</fullName>
    </recommendedName>
</protein>
<dbReference type="SUPFAM" id="SSF53335">
    <property type="entry name" value="S-adenosyl-L-methionine-dependent methyltransferases"/>
    <property type="match status" value="1"/>
</dbReference>
<keyword evidence="2" id="KW-0949">S-adenosyl-L-methionine</keyword>
<dbReference type="EMBL" id="CAUJNA010001820">
    <property type="protein sequence ID" value="CAJ1389174.1"/>
    <property type="molecule type" value="Genomic_DNA"/>
</dbReference>
<dbReference type="Proteomes" id="UP001178507">
    <property type="component" value="Unassembled WGS sequence"/>
</dbReference>
<sequence length="251" mass="27597">MADVAVLSADAERGLERAEELLDEPQVRSVAVFEPAGVGLDPSRVGVRHVAGDPNLEIAYKEQGLTFRLDLSKRLSRLSRCQGGSSERQRLCQLVAPGERVLVLGSGIGITACLIGAHSPCADVLGVERDPVKNDFASANIQLNKLEGKVRSISRNLLDVADLGLFHRICAFLKFQPVENLKPLISALAPEGTLHFYNHESKEQFRSEPVVMDSFARICGDRSVELTWRGRVPRRSIAPNMYRVGMDLRIA</sequence>
<proteinExistence type="predicted"/>
<evidence type="ECO:0000259" key="3">
    <source>
        <dbReference type="Pfam" id="PF02475"/>
    </source>
</evidence>